<dbReference type="SUPFAM" id="SSF51338">
    <property type="entry name" value="Composite domain of metallo-dependent hydrolases"/>
    <property type="match status" value="1"/>
</dbReference>
<reference evidence="1" key="1">
    <citation type="journal article" date="2013" name="Environ. Microbiol.">
        <title>Microbiota from the distal guts of lean and obese adolescents exhibit partial functional redundancy besides clear differences in community structure.</title>
        <authorList>
            <person name="Ferrer M."/>
            <person name="Ruiz A."/>
            <person name="Lanza F."/>
            <person name="Haange S.B."/>
            <person name="Oberbach A."/>
            <person name="Till H."/>
            <person name="Bargiela R."/>
            <person name="Campoy C."/>
            <person name="Segura M.T."/>
            <person name="Richter M."/>
            <person name="von Bergen M."/>
            <person name="Seifert J."/>
            <person name="Suarez A."/>
        </authorList>
    </citation>
    <scope>NUCLEOTIDE SEQUENCE</scope>
</reference>
<proteinExistence type="predicted"/>
<dbReference type="EMBL" id="AJWY01014339">
    <property type="protein sequence ID" value="EKC44042.1"/>
    <property type="molecule type" value="Genomic_DNA"/>
</dbReference>
<dbReference type="AlphaFoldDB" id="K1R4M0"/>
<gene>
    <name evidence="1" type="ORF">LEA_20844</name>
</gene>
<evidence type="ECO:0000313" key="1">
    <source>
        <dbReference type="EMBL" id="EKC44042.1"/>
    </source>
</evidence>
<protein>
    <submittedName>
        <fullName evidence="1">N-acyl-D-aspartate/D-glutamate deacylase</fullName>
    </submittedName>
</protein>
<accession>K1R4M0</accession>
<dbReference type="Gene3D" id="2.30.40.10">
    <property type="entry name" value="Urease, subunit C, domain 1"/>
    <property type="match status" value="1"/>
</dbReference>
<dbReference type="InterPro" id="IPR011059">
    <property type="entry name" value="Metal-dep_hydrolase_composite"/>
</dbReference>
<dbReference type="GO" id="GO:0016810">
    <property type="term" value="F:hydrolase activity, acting on carbon-nitrogen (but not peptide) bonds"/>
    <property type="evidence" value="ECO:0007669"/>
    <property type="project" value="InterPro"/>
</dbReference>
<organism evidence="1">
    <name type="scientific">human gut metagenome</name>
    <dbReference type="NCBI Taxonomy" id="408170"/>
    <lineage>
        <taxon>unclassified sequences</taxon>
        <taxon>metagenomes</taxon>
        <taxon>organismal metagenomes</taxon>
    </lineage>
</organism>
<comment type="caution">
    <text evidence="1">The sequence shown here is derived from an EMBL/GenBank/DDBJ whole genome shotgun (WGS) entry which is preliminary data.</text>
</comment>
<name>K1R4M0_9ZZZZ</name>
<sequence length="80" mass="8609">MTGHAADRFGFEKKGVIAAGMDADLLLFSPENVREHGTYARPNLPATGFDEVFVLGERVIENGVYRGGSSGEMLGARMGY</sequence>